<keyword evidence="4 5" id="KW-0472">Membrane</keyword>
<dbReference type="Proteomes" id="UP000249135">
    <property type="component" value="Unassembled WGS sequence"/>
</dbReference>
<feature type="domain" description="DUF202" evidence="6">
    <location>
        <begin position="3"/>
        <end position="61"/>
    </location>
</feature>
<evidence type="ECO:0000256" key="4">
    <source>
        <dbReference type="ARBA" id="ARBA00023136"/>
    </source>
</evidence>
<evidence type="ECO:0000256" key="2">
    <source>
        <dbReference type="ARBA" id="ARBA00022692"/>
    </source>
</evidence>
<evidence type="ECO:0000259" key="6">
    <source>
        <dbReference type="Pfam" id="PF02656"/>
    </source>
</evidence>
<feature type="transmembrane region" description="Helical" evidence="5">
    <location>
        <begin position="40"/>
        <end position="58"/>
    </location>
</feature>
<evidence type="ECO:0000256" key="5">
    <source>
        <dbReference type="SAM" id="Phobius"/>
    </source>
</evidence>
<evidence type="ECO:0000256" key="3">
    <source>
        <dbReference type="ARBA" id="ARBA00022989"/>
    </source>
</evidence>
<keyword evidence="3 5" id="KW-1133">Transmembrane helix</keyword>
<sequence>MRDPGLQPERTTMAWTRTAAGLLLNAILNLRVGFVADSTPLIILSAALLVAAAATFYYGRERRIALSGNAYRQPLSPKAAVLVSLAVWLTTVTGLTSIGVAHIN</sequence>
<dbReference type="EMBL" id="QFPP01000013">
    <property type="protein sequence ID" value="PZQ77654.1"/>
    <property type="molecule type" value="Genomic_DNA"/>
</dbReference>
<dbReference type="InterPro" id="IPR003807">
    <property type="entry name" value="DUF202"/>
</dbReference>
<feature type="transmembrane region" description="Helical" evidence="5">
    <location>
        <begin position="79"/>
        <end position="103"/>
    </location>
</feature>
<evidence type="ECO:0000313" key="7">
    <source>
        <dbReference type="EMBL" id="PZQ77654.1"/>
    </source>
</evidence>
<reference evidence="7 8" key="1">
    <citation type="submission" date="2017-08" db="EMBL/GenBank/DDBJ databases">
        <title>Infants hospitalized years apart are colonized by the same room-sourced microbial strains.</title>
        <authorList>
            <person name="Brooks B."/>
            <person name="Olm M.R."/>
            <person name="Firek B.A."/>
            <person name="Baker R."/>
            <person name="Thomas B.C."/>
            <person name="Morowitz M.J."/>
            <person name="Banfield J.F."/>
        </authorList>
    </citation>
    <scope>NUCLEOTIDE SEQUENCE [LARGE SCALE GENOMIC DNA]</scope>
    <source>
        <strain evidence="7">S2_005_003_R2_41</strain>
    </source>
</reference>
<feature type="transmembrane region" description="Helical" evidence="5">
    <location>
        <begin position="12"/>
        <end position="34"/>
    </location>
</feature>
<dbReference type="Pfam" id="PF02656">
    <property type="entry name" value="DUF202"/>
    <property type="match status" value="1"/>
</dbReference>
<organism evidence="7 8">
    <name type="scientific">Variovorax paradoxus</name>
    <dbReference type="NCBI Taxonomy" id="34073"/>
    <lineage>
        <taxon>Bacteria</taxon>
        <taxon>Pseudomonadati</taxon>
        <taxon>Pseudomonadota</taxon>
        <taxon>Betaproteobacteria</taxon>
        <taxon>Burkholderiales</taxon>
        <taxon>Comamonadaceae</taxon>
        <taxon>Variovorax</taxon>
    </lineage>
</organism>
<dbReference type="AlphaFoldDB" id="A0A2W5QKY6"/>
<comment type="subcellular location">
    <subcellularLocation>
        <location evidence="1">Endomembrane system</location>
        <topology evidence="1">Multi-pass membrane protein</topology>
    </subcellularLocation>
</comment>
<evidence type="ECO:0000313" key="8">
    <source>
        <dbReference type="Proteomes" id="UP000249135"/>
    </source>
</evidence>
<gene>
    <name evidence="7" type="ORF">DI563_02965</name>
</gene>
<accession>A0A2W5QKY6</accession>
<dbReference type="GO" id="GO:0012505">
    <property type="term" value="C:endomembrane system"/>
    <property type="evidence" value="ECO:0007669"/>
    <property type="project" value="UniProtKB-SubCell"/>
</dbReference>
<evidence type="ECO:0000256" key="1">
    <source>
        <dbReference type="ARBA" id="ARBA00004127"/>
    </source>
</evidence>
<proteinExistence type="predicted"/>
<keyword evidence="2 5" id="KW-0812">Transmembrane</keyword>
<protein>
    <submittedName>
        <fullName evidence="7">DUF202 domain-containing protein</fullName>
    </submittedName>
</protein>
<name>A0A2W5QKY6_VARPD</name>
<comment type="caution">
    <text evidence="7">The sequence shown here is derived from an EMBL/GenBank/DDBJ whole genome shotgun (WGS) entry which is preliminary data.</text>
</comment>